<keyword evidence="4" id="KW-1185">Reference proteome</keyword>
<protein>
    <recommendedName>
        <fullName evidence="5">Transmembrane protein</fullName>
    </recommendedName>
</protein>
<evidence type="ECO:0000256" key="1">
    <source>
        <dbReference type="SAM" id="Phobius"/>
    </source>
</evidence>
<feature type="transmembrane region" description="Helical" evidence="1">
    <location>
        <begin position="80"/>
        <end position="99"/>
    </location>
</feature>
<comment type="caution">
    <text evidence="3">The sequence shown here is derived from an EMBL/GenBank/DDBJ whole genome shotgun (WGS) entry which is preliminary data.</text>
</comment>
<evidence type="ECO:0000313" key="4">
    <source>
        <dbReference type="Proteomes" id="UP000827092"/>
    </source>
</evidence>
<feature type="signal peptide" evidence="2">
    <location>
        <begin position="1"/>
        <end position="30"/>
    </location>
</feature>
<proteinExistence type="predicted"/>
<evidence type="ECO:0000313" key="3">
    <source>
        <dbReference type="EMBL" id="KAG8186444.1"/>
    </source>
</evidence>
<evidence type="ECO:0008006" key="5">
    <source>
        <dbReference type="Google" id="ProtNLM"/>
    </source>
</evidence>
<gene>
    <name evidence="3" type="ORF">JTE90_012365</name>
</gene>
<name>A0AAV6URR7_9ARAC</name>
<evidence type="ECO:0000256" key="2">
    <source>
        <dbReference type="SAM" id="SignalP"/>
    </source>
</evidence>
<reference evidence="3 4" key="1">
    <citation type="journal article" date="2022" name="Nat. Ecol. Evol.">
        <title>A masculinizing supergene underlies an exaggerated male reproductive morph in a spider.</title>
        <authorList>
            <person name="Hendrickx F."/>
            <person name="De Corte Z."/>
            <person name="Sonet G."/>
            <person name="Van Belleghem S.M."/>
            <person name="Kostlbacher S."/>
            <person name="Vangestel C."/>
        </authorList>
    </citation>
    <scope>NUCLEOTIDE SEQUENCE [LARGE SCALE GENOMIC DNA]</scope>
    <source>
        <strain evidence="3">W744_W776</strain>
    </source>
</reference>
<keyword evidence="1" id="KW-1133">Transmembrane helix</keyword>
<feature type="chain" id="PRO_5043921972" description="Transmembrane protein" evidence="2">
    <location>
        <begin position="31"/>
        <end position="134"/>
    </location>
</feature>
<dbReference type="EMBL" id="JAFNEN010000301">
    <property type="protein sequence ID" value="KAG8186444.1"/>
    <property type="molecule type" value="Genomic_DNA"/>
</dbReference>
<keyword evidence="1" id="KW-0812">Transmembrane</keyword>
<dbReference type="AlphaFoldDB" id="A0AAV6URR7"/>
<dbReference type="Proteomes" id="UP000827092">
    <property type="component" value="Unassembled WGS sequence"/>
</dbReference>
<keyword evidence="1" id="KW-0472">Membrane</keyword>
<keyword evidence="2" id="KW-0732">Signal</keyword>
<accession>A0AAV6URR7</accession>
<organism evidence="3 4">
    <name type="scientific">Oedothorax gibbosus</name>
    <dbReference type="NCBI Taxonomy" id="931172"/>
    <lineage>
        <taxon>Eukaryota</taxon>
        <taxon>Metazoa</taxon>
        <taxon>Ecdysozoa</taxon>
        <taxon>Arthropoda</taxon>
        <taxon>Chelicerata</taxon>
        <taxon>Arachnida</taxon>
        <taxon>Araneae</taxon>
        <taxon>Araneomorphae</taxon>
        <taxon>Entelegynae</taxon>
        <taxon>Araneoidea</taxon>
        <taxon>Linyphiidae</taxon>
        <taxon>Erigoninae</taxon>
        <taxon>Oedothorax</taxon>
    </lineage>
</organism>
<sequence>MATTFIKRVMRFSFLIVYCLATYYIWSCEAKKDCMINEAVGWFDMDNVYQCEDNQRCCKEYGNPSCCAEKNKWLIVKDQLLLWGGLFGFLSFLGLVVYCRRKDFYVLEGGNPCAKCLGIKPKELLDDEEKPIRT</sequence>